<name>A0A2J6QUX6_HYAVF</name>
<dbReference type="InterPro" id="IPR052427">
    <property type="entry name" value="Glycosyltrans_GT2/GT47"/>
</dbReference>
<dbReference type="InterPro" id="IPR029044">
    <property type="entry name" value="Nucleotide-diphossugar_trans"/>
</dbReference>
<evidence type="ECO:0000256" key="3">
    <source>
        <dbReference type="ARBA" id="ARBA00022679"/>
    </source>
</evidence>
<dbReference type="AlphaFoldDB" id="A0A2J6QUX6"/>
<keyword evidence="2" id="KW-0328">Glycosyltransferase</keyword>
<dbReference type="Gene3D" id="3.90.550.10">
    <property type="entry name" value="Spore Coat Polysaccharide Biosynthesis Protein SpsA, Chain A"/>
    <property type="match status" value="1"/>
</dbReference>
<evidence type="ECO:0000256" key="2">
    <source>
        <dbReference type="ARBA" id="ARBA00022676"/>
    </source>
</evidence>
<dbReference type="OrthoDB" id="3520730at2759"/>
<keyword evidence="7" id="KW-0325">Glycoprotein</keyword>
<protein>
    <submittedName>
        <fullName evidence="8">Glycosyltransferase family 2 protein</fullName>
    </submittedName>
</protein>
<evidence type="ECO:0000313" key="9">
    <source>
        <dbReference type="Proteomes" id="UP000235786"/>
    </source>
</evidence>
<dbReference type="GO" id="GO:0016020">
    <property type="term" value="C:membrane"/>
    <property type="evidence" value="ECO:0007669"/>
    <property type="project" value="UniProtKB-SubCell"/>
</dbReference>
<reference evidence="8 9" key="1">
    <citation type="submission" date="2016-04" db="EMBL/GenBank/DDBJ databases">
        <title>A degradative enzymes factory behind the ericoid mycorrhizal symbiosis.</title>
        <authorList>
            <consortium name="DOE Joint Genome Institute"/>
            <person name="Martino E."/>
            <person name="Morin E."/>
            <person name="Grelet G."/>
            <person name="Kuo A."/>
            <person name="Kohler A."/>
            <person name="Daghino S."/>
            <person name="Barry K."/>
            <person name="Choi C."/>
            <person name="Cichocki N."/>
            <person name="Clum A."/>
            <person name="Copeland A."/>
            <person name="Hainaut M."/>
            <person name="Haridas S."/>
            <person name="Labutti K."/>
            <person name="Lindquist E."/>
            <person name="Lipzen A."/>
            <person name="Khouja H.-R."/>
            <person name="Murat C."/>
            <person name="Ohm R."/>
            <person name="Olson A."/>
            <person name="Spatafora J."/>
            <person name="Veneault-Fourrey C."/>
            <person name="Henrissat B."/>
            <person name="Grigoriev I."/>
            <person name="Martin F."/>
            <person name="Perotto S."/>
        </authorList>
    </citation>
    <scope>NUCLEOTIDE SEQUENCE [LARGE SCALE GENOMIC DNA]</scope>
    <source>
        <strain evidence="8 9">F</strain>
    </source>
</reference>
<dbReference type="Proteomes" id="UP000235786">
    <property type="component" value="Unassembled WGS sequence"/>
</dbReference>
<accession>A0A2J6QUX6</accession>
<evidence type="ECO:0000256" key="6">
    <source>
        <dbReference type="ARBA" id="ARBA00023136"/>
    </source>
</evidence>
<dbReference type="PANTHER" id="PTHR47844:SF1">
    <property type="entry name" value="EXOSTOSIN-LIKE 2"/>
    <property type="match status" value="1"/>
</dbReference>
<evidence type="ECO:0000256" key="5">
    <source>
        <dbReference type="ARBA" id="ARBA00022989"/>
    </source>
</evidence>
<dbReference type="STRING" id="1149755.A0A2J6QUX6"/>
<evidence type="ECO:0000313" key="8">
    <source>
        <dbReference type="EMBL" id="PMD30048.1"/>
    </source>
</evidence>
<keyword evidence="3 8" id="KW-0808">Transferase</keyword>
<dbReference type="PANTHER" id="PTHR47844">
    <property type="entry name" value="SYNTHASE CPS1, PUTATIVE (AFU_ORTHOLOGUE AFUA_7G02500)-RELATED"/>
    <property type="match status" value="1"/>
</dbReference>
<dbReference type="SUPFAM" id="SSF53448">
    <property type="entry name" value="Nucleotide-diphospho-sugar transferases"/>
    <property type="match status" value="1"/>
</dbReference>
<dbReference type="GO" id="GO:0016757">
    <property type="term" value="F:glycosyltransferase activity"/>
    <property type="evidence" value="ECO:0007669"/>
    <property type="project" value="UniProtKB-KW"/>
</dbReference>
<keyword evidence="4" id="KW-0812">Transmembrane</keyword>
<dbReference type="EMBL" id="KZ613969">
    <property type="protein sequence ID" value="PMD30048.1"/>
    <property type="molecule type" value="Genomic_DNA"/>
</dbReference>
<dbReference type="Pfam" id="PF13641">
    <property type="entry name" value="Glyco_tranf_2_3"/>
    <property type="match status" value="1"/>
</dbReference>
<sequence>MIDSKLQEMQSIVTKTFKDVAGSSTKVMVLSIPLAGKRRQMARGIQRASGSILVLADDDVLWPPMLLPYLLACFEVPEVGGVGTRQHAHVHPDAALSLWQYLAARRLEKRNISISASNYIDGGVTCLSGRTVAYRAEILTDEAFISAFTHDYWRGRYLLDSGDDTFITRWLYSKGWTMKIQTEPNAEISTIVVDSPKYLQQLIRWARN</sequence>
<gene>
    <name evidence="8" type="ORF">L207DRAFT_614849</name>
</gene>
<organism evidence="8 9">
    <name type="scientific">Hyaloscypha variabilis (strain UAMH 11265 / GT02V1 / F)</name>
    <name type="common">Meliniomyces variabilis</name>
    <dbReference type="NCBI Taxonomy" id="1149755"/>
    <lineage>
        <taxon>Eukaryota</taxon>
        <taxon>Fungi</taxon>
        <taxon>Dikarya</taxon>
        <taxon>Ascomycota</taxon>
        <taxon>Pezizomycotina</taxon>
        <taxon>Leotiomycetes</taxon>
        <taxon>Helotiales</taxon>
        <taxon>Hyaloscyphaceae</taxon>
        <taxon>Hyaloscypha</taxon>
        <taxon>Hyaloscypha variabilis</taxon>
    </lineage>
</organism>
<keyword evidence="5" id="KW-1133">Transmembrane helix</keyword>
<keyword evidence="9" id="KW-1185">Reference proteome</keyword>
<evidence type="ECO:0000256" key="1">
    <source>
        <dbReference type="ARBA" id="ARBA00004370"/>
    </source>
</evidence>
<evidence type="ECO:0000256" key="4">
    <source>
        <dbReference type="ARBA" id="ARBA00022692"/>
    </source>
</evidence>
<evidence type="ECO:0000256" key="7">
    <source>
        <dbReference type="ARBA" id="ARBA00023180"/>
    </source>
</evidence>
<comment type="subcellular location">
    <subcellularLocation>
        <location evidence="1">Membrane</location>
    </subcellularLocation>
</comment>
<proteinExistence type="predicted"/>
<keyword evidence="6" id="KW-0472">Membrane</keyword>